<dbReference type="Proteomes" id="UP000028058">
    <property type="component" value="Unassembled WGS sequence"/>
</dbReference>
<comment type="caution">
    <text evidence="2">The sequence shown here is derived from an EMBL/GenBank/DDBJ whole genome shotgun (WGS) entry which is preliminary data.</text>
</comment>
<name>A0A3R7I6W4_9ACTN</name>
<dbReference type="AlphaFoldDB" id="A0A3R7I6W4"/>
<keyword evidence="3" id="KW-1185">Reference proteome</keyword>
<accession>A0A3R7I6W4</accession>
<protein>
    <submittedName>
        <fullName evidence="2">Uncharacterized protein</fullName>
    </submittedName>
</protein>
<sequence length="145" mass="15909">MATDLELGVDALKKFRSRVDGLLTELESGDGGTSKVALERVTRASFSGTSLPFAEADGFYLQYNRVHKALVELSKSLGDQIEMLSIAVHAADVGFDNVEDDMRRRFHDIRVRLETAAKAEAERDKSHGGEKKPLDGDKNLPSDMG</sequence>
<dbReference type="EMBL" id="JNAD02000002">
    <property type="protein sequence ID" value="RKM98231.1"/>
    <property type="molecule type" value="Genomic_DNA"/>
</dbReference>
<feature type="region of interest" description="Disordered" evidence="1">
    <location>
        <begin position="117"/>
        <end position="145"/>
    </location>
</feature>
<dbReference type="OrthoDB" id="4296169at2"/>
<reference evidence="2 3" key="1">
    <citation type="journal article" date="2014" name="Genome Announc.">
        <title>Draft Genome Sequence of Streptomyces fradiae ATCC 19609, a Strain Highly Sensitive to Antibiotics.</title>
        <authorList>
            <person name="Bekker O.B."/>
            <person name="Klimina K.M."/>
            <person name="Vatlin A.A."/>
            <person name="Zakharevich N.V."/>
            <person name="Kasianov A.S."/>
            <person name="Danilenko V.N."/>
        </authorList>
    </citation>
    <scope>NUCLEOTIDE SEQUENCE [LARGE SCALE GENOMIC DNA]</scope>
    <source>
        <strain evidence="2 3">ATCC 19609</strain>
    </source>
</reference>
<organism evidence="2 3">
    <name type="scientific">Streptomyces xinghaiensis</name>
    <dbReference type="NCBI Taxonomy" id="1038928"/>
    <lineage>
        <taxon>Bacteria</taxon>
        <taxon>Bacillati</taxon>
        <taxon>Actinomycetota</taxon>
        <taxon>Actinomycetes</taxon>
        <taxon>Kitasatosporales</taxon>
        <taxon>Streptomycetaceae</taxon>
        <taxon>Streptomyces</taxon>
    </lineage>
</organism>
<gene>
    <name evidence="2" type="ORF">SFRA_006970</name>
</gene>
<dbReference type="RefSeq" id="WP_043470706.1">
    <property type="nucleotide sequence ID" value="NZ_CP134822.1"/>
</dbReference>
<evidence type="ECO:0000256" key="1">
    <source>
        <dbReference type="SAM" id="MobiDB-lite"/>
    </source>
</evidence>
<evidence type="ECO:0000313" key="2">
    <source>
        <dbReference type="EMBL" id="RKM98231.1"/>
    </source>
</evidence>
<proteinExistence type="predicted"/>
<evidence type="ECO:0000313" key="3">
    <source>
        <dbReference type="Proteomes" id="UP000028058"/>
    </source>
</evidence>